<evidence type="ECO:0000256" key="3">
    <source>
        <dbReference type="ARBA" id="ARBA00022475"/>
    </source>
</evidence>
<dbReference type="InterPro" id="IPR001863">
    <property type="entry name" value="Glypican"/>
</dbReference>
<evidence type="ECO:0000256" key="10">
    <source>
        <dbReference type="ARBA" id="ARBA00023288"/>
    </source>
</evidence>
<evidence type="ECO:0000256" key="6">
    <source>
        <dbReference type="ARBA" id="ARBA00022974"/>
    </source>
</evidence>
<comment type="subcellular location">
    <subcellularLocation>
        <location evidence="1">Cell membrane</location>
        <topology evidence="1">Lipid-anchor</topology>
        <topology evidence="1">GPI-anchor</topology>
    </subcellularLocation>
</comment>
<evidence type="ECO:0000313" key="12">
    <source>
        <dbReference type="Proteomes" id="UP001482620"/>
    </source>
</evidence>
<keyword evidence="4" id="KW-0336">GPI-anchor</keyword>
<keyword evidence="10" id="KW-0449">Lipoprotein</keyword>
<reference evidence="11 12" key="1">
    <citation type="submission" date="2021-06" db="EMBL/GenBank/DDBJ databases">
        <authorList>
            <person name="Palmer J.M."/>
        </authorList>
    </citation>
    <scope>NUCLEOTIDE SEQUENCE [LARGE SCALE GENOMIC DNA]</scope>
    <source>
        <strain evidence="12">if_2019</strain>
        <tissue evidence="11">Muscle</tissue>
    </source>
</reference>
<evidence type="ECO:0000256" key="2">
    <source>
        <dbReference type="ARBA" id="ARBA00010260"/>
    </source>
</evidence>
<name>A0ABV0TX81_9TELE</name>
<evidence type="ECO:0000256" key="7">
    <source>
        <dbReference type="ARBA" id="ARBA00023136"/>
    </source>
</evidence>
<keyword evidence="9" id="KW-0357">Heparan sulfate</keyword>
<evidence type="ECO:0000256" key="4">
    <source>
        <dbReference type="ARBA" id="ARBA00022622"/>
    </source>
</evidence>
<sequence length="78" mass="8901">MTAAARREKRACNKKEAEITDSSFFKVESECYTRRVVGNGVRAQSTNPEVKVKGEDPIINQIIDKLKHINQVRSFHLL</sequence>
<comment type="similarity">
    <text evidence="2">Belongs to the glypican family.</text>
</comment>
<gene>
    <name evidence="11" type="ORF">ILYODFUR_019772</name>
</gene>
<comment type="caution">
    <text evidence="11">The sequence shown here is derived from an EMBL/GenBank/DDBJ whole genome shotgun (WGS) entry which is preliminary data.</text>
</comment>
<keyword evidence="6" id="KW-0654">Proteoglycan</keyword>
<evidence type="ECO:0000256" key="8">
    <source>
        <dbReference type="ARBA" id="ARBA00023180"/>
    </source>
</evidence>
<keyword evidence="7" id="KW-0472">Membrane</keyword>
<protein>
    <submittedName>
        <fullName evidence="11">Uncharacterized protein</fullName>
    </submittedName>
</protein>
<dbReference type="Pfam" id="PF01153">
    <property type="entry name" value="Glypican"/>
    <property type="match status" value="1"/>
</dbReference>
<evidence type="ECO:0000256" key="1">
    <source>
        <dbReference type="ARBA" id="ARBA00004609"/>
    </source>
</evidence>
<keyword evidence="3" id="KW-1003">Cell membrane</keyword>
<keyword evidence="12" id="KW-1185">Reference proteome</keyword>
<evidence type="ECO:0000256" key="9">
    <source>
        <dbReference type="ARBA" id="ARBA00023207"/>
    </source>
</evidence>
<evidence type="ECO:0000313" key="11">
    <source>
        <dbReference type="EMBL" id="MEQ2237119.1"/>
    </source>
</evidence>
<keyword evidence="5" id="KW-0732">Signal</keyword>
<dbReference type="EMBL" id="JAHRIQ010048339">
    <property type="protein sequence ID" value="MEQ2237119.1"/>
    <property type="molecule type" value="Genomic_DNA"/>
</dbReference>
<proteinExistence type="inferred from homology"/>
<organism evidence="11 12">
    <name type="scientific">Ilyodon furcidens</name>
    <name type="common">goldbreast splitfin</name>
    <dbReference type="NCBI Taxonomy" id="33524"/>
    <lineage>
        <taxon>Eukaryota</taxon>
        <taxon>Metazoa</taxon>
        <taxon>Chordata</taxon>
        <taxon>Craniata</taxon>
        <taxon>Vertebrata</taxon>
        <taxon>Euteleostomi</taxon>
        <taxon>Actinopterygii</taxon>
        <taxon>Neopterygii</taxon>
        <taxon>Teleostei</taxon>
        <taxon>Neoteleostei</taxon>
        <taxon>Acanthomorphata</taxon>
        <taxon>Ovalentaria</taxon>
        <taxon>Atherinomorphae</taxon>
        <taxon>Cyprinodontiformes</taxon>
        <taxon>Goodeidae</taxon>
        <taxon>Ilyodon</taxon>
    </lineage>
</organism>
<dbReference type="Proteomes" id="UP001482620">
    <property type="component" value="Unassembled WGS sequence"/>
</dbReference>
<evidence type="ECO:0000256" key="5">
    <source>
        <dbReference type="ARBA" id="ARBA00022729"/>
    </source>
</evidence>
<accession>A0ABV0TX81</accession>
<keyword evidence="8" id="KW-0325">Glycoprotein</keyword>